<evidence type="ECO:0000256" key="5">
    <source>
        <dbReference type="ARBA" id="ARBA00023136"/>
    </source>
</evidence>
<dbReference type="Gene3D" id="3.40.190.120">
    <property type="entry name" value="Osmoprotection protein (prox), domain 2"/>
    <property type="match status" value="1"/>
</dbReference>
<dbReference type="Pfam" id="PF04069">
    <property type="entry name" value="OpuAC"/>
    <property type="match status" value="1"/>
</dbReference>
<keyword evidence="5 8" id="KW-0472">Membrane</keyword>
<comment type="similarity">
    <text evidence="7">In the N-terminal section; belongs to the binding-protein-dependent transport system permease family.</text>
</comment>
<organism evidence="10 11">
    <name type="scientific">Brevundimonas goettingensis</name>
    <dbReference type="NCBI Taxonomy" id="2774190"/>
    <lineage>
        <taxon>Bacteria</taxon>
        <taxon>Pseudomonadati</taxon>
        <taxon>Pseudomonadota</taxon>
        <taxon>Alphaproteobacteria</taxon>
        <taxon>Caulobacterales</taxon>
        <taxon>Caulobacteraceae</taxon>
        <taxon>Brevundimonas</taxon>
    </lineage>
</organism>
<dbReference type="PANTHER" id="PTHR30177">
    <property type="entry name" value="GLYCINE BETAINE/L-PROLINE TRANSPORT SYSTEM PERMEASE PROTEIN PROW"/>
    <property type="match status" value="1"/>
</dbReference>
<dbReference type="Gene3D" id="1.10.3720.10">
    <property type="entry name" value="MetI-like"/>
    <property type="match status" value="1"/>
</dbReference>
<dbReference type="Proteomes" id="UP000663918">
    <property type="component" value="Chromosome"/>
</dbReference>
<dbReference type="PANTHER" id="PTHR30177:SF4">
    <property type="entry name" value="OSMOPROTECTANT IMPORT PERMEASE PROTEIN OSMW"/>
    <property type="match status" value="1"/>
</dbReference>
<accession>A0A975C2E0</accession>
<sequence>MDSPVAAAWARLPDYLGQHVILSALALLLGALISLPLAVLASRRAALRWPLMTGSGLIQTIPSLALLALFYPLLLGLSGLTKSVFGVGFSALGFLPALLALTLYSMLPMVRNTVAGLTGLDPAVLEAARGVGMTRAQSLLRVELPLAAPVILAGVRTSAVWVIGTATLSTPIGQTSLGNYIFTGLQTENWVFVLFGCLASAGLALVVDQLLGLIESGLAKRSRPRVIVGAAVLLAGLALAVAPALIPKPQTYVIGSKTFSEQFILSALMADELKAKELNASERSGLGSTVILRALSQNDIDVYVEYSGTVWGTAMGHTYNPGREEVTRQVTQWLKDKHGITVLGGLGFENAYALAMRRDRAAALNIRTLTDLGARSGSLTIGADYEFFSRPEWTALKTGYSLNFGRQKQYQSTFMYRAVVDGDVDVISAFSSDGRIAADDLVVLADPKGAIPPYDALILIAPKRANDARLRAALQPLIGAVSVEAMRQANQQVDGDTNKQSPAAAARWLKTQLRPVP</sequence>
<dbReference type="GO" id="GO:0043190">
    <property type="term" value="C:ATP-binding cassette (ABC) transporter complex"/>
    <property type="evidence" value="ECO:0007669"/>
    <property type="project" value="InterPro"/>
</dbReference>
<evidence type="ECO:0000256" key="3">
    <source>
        <dbReference type="ARBA" id="ARBA00022692"/>
    </source>
</evidence>
<feature type="transmembrane region" description="Helical" evidence="8">
    <location>
        <begin position="20"/>
        <end position="39"/>
    </location>
</feature>
<comment type="subcellular location">
    <subcellularLocation>
        <location evidence="1 8">Cell membrane</location>
        <topology evidence="1 8">Multi-pass membrane protein</topology>
    </subcellularLocation>
</comment>
<reference evidence="10" key="1">
    <citation type="submission" date="2020-09" db="EMBL/GenBank/DDBJ databases">
        <title>Brevundimonas sp. LVF2 isolated from a puddle in Goettingen, Germany.</title>
        <authorList>
            <person name="Friedrich I."/>
            <person name="Klassen A."/>
            <person name="Hannes N."/>
            <person name="Schneider D."/>
            <person name="Hertel R."/>
            <person name="Daniel R."/>
        </authorList>
    </citation>
    <scope>NUCLEOTIDE SEQUENCE</scope>
    <source>
        <strain evidence="10">LVF2</strain>
    </source>
</reference>
<evidence type="ECO:0000256" key="1">
    <source>
        <dbReference type="ARBA" id="ARBA00004651"/>
    </source>
</evidence>
<evidence type="ECO:0000256" key="8">
    <source>
        <dbReference type="RuleBase" id="RU363032"/>
    </source>
</evidence>
<dbReference type="PROSITE" id="PS50928">
    <property type="entry name" value="ABC_TM1"/>
    <property type="match status" value="1"/>
</dbReference>
<dbReference type="Pfam" id="PF00528">
    <property type="entry name" value="BPD_transp_1"/>
    <property type="match status" value="1"/>
</dbReference>
<dbReference type="GO" id="GO:0031460">
    <property type="term" value="P:glycine betaine transport"/>
    <property type="evidence" value="ECO:0007669"/>
    <property type="project" value="TreeGrafter"/>
</dbReference>
<comment type="similarity">
    <text evidence="8">Belongs to the binding-protein-dependent transport system permease family.</text>
</comment>
<dbReference type="RefSeq" id="WP_207870972.1">
    <property type="nucleotide sequence ID" value="NZ_CP062222.1"/>
</dbReference>
<feature type="transmembrane region" description="Helical" evidence="8">
    <location>
        <begin position="51"/>
        <end position="71"/>
    </location>
</feature>
<dbReference type="AlphaFoldDB" id="A0A975C2E0"/>
<keyword evidence="11" id="KW-1185">Reference proteome</keyword>
<proteinExistence type="inferred from homology"/>
<dbReference type="InterPro" id="IPR000515">
    <property type="entry name" value="MetI-like"/>
</dbReference>
<protein>
    <submittedName>
        <fullName evidence="10">ABC transporter permease/substrate-binding protein</fullName>
    </submittedName>
</protein>
<evidence type="ECO:0000256" key="4">
    <source>
        <dbReference type="ARBA" id="ARBA00022989"/>
    </source>
</evidence>
<keyword evidence="4 8" id="KW-1133">Transmembrane helix</keyword>
<dbReference type="EMBL" id="CP062222">
    <property type="protein sequence ID" value="QTC91799.1"/>
    <property type="molecule type" value="Genomic_DNA"/>
</dbReference>
<feature type="transmembrane region" description="Helical" evidence="8">
    <location>
        <begin position="226"/>
        <end position="246"/>
    </location>
</feature>
<keyword evidence="3 8" id="KW-0812">Transmembrane</keyword>
<dbReference type="CDD" id="cd06261">
    <property type="entry name" value="TM_PBP2"/>
    <property type="match status" value="1"/>
</dbReference>
<feature type="transmembrane region" description="Helical" evidence="8">
    <location>
        <begin position="83"/>
        <end position="104"/>
    </location>
</feature>
<name>A0A975C2E0_9CAUL</name>
<dbReference type="SUPFAM" id="SSF161098">
    <property type="entry name" value="MetI-like"/>
    <property type="match status" value="1"/>
</dbReference>
<evidence type="ECO:0000313" key="10">
    <source>
        <dbReference type="EMBL" id="QTC91799.1"/>
    </source>
</evidence>
<evidence type="ECO:0000313" key="11">
    <source>
        <dbReference type="Proteomes" id="UP000663918"/>
    </source>
</evidence>
<dbReference type="Gene3D" id="3.40.190.10">
    <property type="entry name" value="Periplasmic binding protein-like II"/>
    <property type="match status" value="1"/>
</dbReference>
<dbReference type="InterPro" id="IPR051204">
    <property type="entry name" value="ABC_transp_perm/SBD"/>
</dbReference>
<dbReference type="KEGG" id="bgoe:IFJ75_02370"/>
<dbReference type="InterPro" id="IPR035906">
    <property type="entry name" value="MetI-like_sf"/>
</dbReference>
<evidence type="ECO:0000256" key="6">
    <source>
        <dbReference type="ARBA" id="ARBA00035642"/>
    </source>
</evidence>
<evidence type="ECO:0000259" key="9">
    <source>
        <dbReference type="PROSITE" id="PS50928"/>
    </source>
</evidence>
<dbReference type="SUPFAM" id="SSF53850">
    <property type="entry name" value="Periplasmic binding protein-like II"/>
    <property type="match status" value="1"/>
</dbReference>
<comment type="similarity">
    <text evidence="6">In the C-terminal section; belongs to the OsmX family.</text>
</comment>
<dbReference type="InterPro" id="IPR007210">
    <property type="entry name" value="ABC_Gly_betaine_transp_sub-bd"/>
</dbReference>
<evidence type="ECO:0000256" key="7">
    <source>
        <dbReference type="ARBA" id="ARBA00035652"/>
    </source>
</evidence>
<feature type="transmembrane region" description="Helical" evidence="8">
    <location>
        <begin position="190"/>
        <end position="214"/>
    </location>
</feature>
<keyword evidence="2 8" id="KW-0813">Transport</keyword>
<evidence type="ECO:0000256" key="2">
    <source>
        <dbReference type="ARBA" id="ARBA00022448"/>
    </source>
</evidence>
<gene>
    <name evidence="10" type="ORF">IFJ75_02370</name>
</gene>
<feature type="domain" description="ABC transmembrane type-1" evidence="9">
    <location>
        <begin position="16"/>
        <end position="216"/>
    </location>
</feature>
<dbReference type="GO" id="GO:0022857">
    <property type="term" value="F:transmembrane transporter activity"/>
    <property type="evidence" value="ECO:0007669"/>
    <property type="project" value="InterPro"/>
</dbReference>